<keyword evidence="2" id="KW-1185">Reference proteome</keyword>
<dbReference type="Proteomes" id="UP001066276">
    <property type="component" value="Chromosome 5"/>
</dbReference>
<sequence length="127" mass="14404">MHRIGKQFYQQDIKMQDDVRLWGGGVEWPGAIKLGSRDRCSHWDPPTGIILNPKLDLGSDIMEREPATLLACCAAARVAGETEGYRKKMDWCARESSRWCHHETDRLMRADGLPLGADERFHWAGAP</sequence>
<protein>
    <submittedName>
        <fullName evidence="1">Uncharacterized protein</fullName>
    </submittedName>
</protein>
<evidence type="ECO:0000313" key="2">
    <source>
        <dbReference type="Proteomes" id="UP001066276"/>
    </source>
</evidence>
<accession>A0AAV7RW90</accession>
<name>A0AAV7RW90_PLEWA</name>
<dbReference type="EMBL" id="JANPWB010000009">
    <property type="protein sequence ID" value="KAJ1156732.1"/>
    <property type="molecule type" value="Genomic_DNA"/>
</dbReference>
<dbReference type="AlphaFoldDB" id="A0AAV7RW90"/>
<comment type="caution">
    <text evidence="1">The sequence shown here is derived from an EMBL/GenBank/DDBJ whole genome shotgun (WGS) entry which is preliminary data.</text>
</comment>
<evidence type="ECO:0000313" key="1">
    <source>
        <dbReference type="EMBL" id="KAJ1156732.1"/>
    </source>
</evidence>
<organism evidence="1 2">
    <name type="scientific">Pleurodeles waltl</name>
    <name type="common">Iberian ribbed newt</name>
    <dbReference type="NCBI Taxonomy" id="8319"/>
    <lineage>
        <taxon>Eukaryota</taxon>
        <taxon>Metazoa</taxon>
        <taxon>Chordata</taxon>
        <taxon>Craniata</taxon>
        <taxon>Vertebrata</taxon>
        <taxon>Euteleostomi</taxon>
        <taxon>Amphibia</taxon>
        <taxon>Batrachia</taxon>
        <taxon>Caudata</taxon>
        <taxon>Salamandroidea</taxon>
        <taxon>Salamandridae</taxon>
        <taxon>Pleurodelinae</taxon>
        <taxon>Pleurodeles</taxon>
    </lineage>
</organism>
<gene>
    <name evidence="1" type="ORF">NDU88_009450</name>
</gene>
<reference evidence="1" key="1">
    <citation type="journal article" date="2022" name="bioRxiv">
        <title>Sequencing and chromosome-scale assembly of the giantPleurodeles waltlgenome.</title>
        <authorList>
            <person name="Brown T."/>
            <person name="Elewa A."/>
            <person name="Iarovenko S."/>
            <person name="Subramanian E."/>
            <person name="Araus A.J."/>
            <person name="Petzold A."/>
            <person name="Susuki M."/>
            <person name="Suzuki K.-i.T."/>
            <person name="Hayashi T."/>
            <person name="Toyoda A."/>
            <person name="Oliveira C."/>
            <person name="Osipova E."/>
            <person name="Leigh N.D."/>
            <person name="Simon A."/>
            <person name="Yun M.H."/>
        </authorList>
    </citation>
    <scope>NUCLEOTIDE SEQUENCE</scope>
    <source>
        <strain evidence="1">20211129_DDA</strain>
        <tissue evidence="1">Liver</tissue>
    </source>
</reference>
<proteinExistence type="predicted"/>